<dbReference type="InterPro" id="IPR007167">
    <property type="entry name" value="Fe-transptr_FeoA-like"/>
</dbReference>
<proteinExistence type="predicted"/>
<evidence type="ECO:0000313" key="3">
    <source>
        <dbReference type="EMBL" id="BCJ88181.1"/>
    </source>
</evidence>
<dbReference type="Gene3D" id="2.30.30.90">
    <property type="match status" value="1"/>
</dbReference>
<keyword evidence="1" id="KW-0408">Iron</keyword>
<dbReference type="SMART" id="SM00899">
    <property type="entry name" value="FeoA"/>
    <property type="match status" value="1"/>
</dbReference>
<protein>
    <recommendedName>
        <fullName evidence="2">Ferrous iron transporter FeoA-like domain-containing protein</fullName>
    </recommendedName>
</protein>
<feature type="domain" description="Ferrous iron transporter FeoA-like" evidence="2">
    <location>
        <begin position="1"/>
        <end position="62"/>
    </location>
</feature>
<reference evidence="3 4" key="1">
    <citation type="submission" date="2020-08" db="EMBL/GenBank/DDBJ databases">
        <title>Complete Genome Sequence of Effusibacillus dendaii Strain skT53, Isolated from Farmland soil.</title>
        <authorList>
            <person name="Konishi T."/>
            <person name="Kawasaki H."/>
        </authorList>
    </citation>
    <scope>NUCLEOTIDE SEQUENCE [LARGE SCALE GENOMIC DNA]</scope>
    <source>
        <strain evidence="4">skT53</strain>
    </source>
</reference>
<dbReference type="Proteomes" id="UP000593802">
    <property type="component" value="Chromosome"/>
</dbReference>
<evidence type="ECO:0000259" key="2">
    <source>
        <dbReference type="SMART" id="SM00899"/>
    </source>
</evidence>
<dbReference type="KEGG" id="eff:skT53_31660"/>
<dbReference type="GO" id="GO:0046914">
    <property type="term" value="F:transition metal ion binding"/>
    <property type="evidence" value="ECO:0007669"/>
    <property type="project" value="InterPro"/>
</dbReference>
<sequence>MKVSTTLTNDAFGRRLMDLGLIPGTEVSVVRKAPFGDPIVVRFRGYQIGLRVSDAKRISVETVS</sequence>
<dbReference type="PANTHER" id="PTHR42954">
    <property type="entry name" value="FE(2+) TRANSPORT PROTEIN A"/>
    <property type="match status" value="1"/>
</dbReference>
<dbReference type="RefSeq" id="WP_200758830.1">
    <property type="nucleotide sequence ID" value="NZ_AP023366.1"/>
</dbReference>
<dbReference type="AlphaFoldDB" id="A0A7I8DJX4"/>
<dbReference type="InterPro" id="IPR038157">
    <property type="entry name" value="FeoA_core_dom"/>
</dbReference>
<dbReference type="SUPFAM" id="SSF50037">
    <property type="entry name" value="C-terminal domain of transcriptional repressors"/>
    <property type="match status" value="1"/>
</dbReference>
<accession>A0A7I8DJX4</accession>
<organism evidence="3 4">
    <name type="scientific">Effusibacillus dendaii</name>
    <dbReference type="NCBI Taxonomy" id="2743772"/>
    <lineage>
        <taxon>Bacteria</taxon>
        <taxon>Bacillati</taxon>
        <taxon>Bacillota</taxon>
        <taxon>Bacilli</taxon>
        <taxon>Bacillales</taxon>
        <taxon>Alicyclobacillaceae</taxon>
        <taxon>Effusibacillus</taxon>
    </lineage>
</organism>
<dbReference type="EMBL" id="AP023366">
    <property type="protein sequence ID" value="BCJ88181.1"/>
    <property type="molecule type" value="Genomic_DNA"/>
</dbReference>
<dbReference type="Pfam" id="PF04023">
    <property type="entry name" value="FeoA"/>
    <property type="match status" value="1"/>
</dbReference>
<dbReference type="PANTHER" id="PTHR42954:SF2">
    <property type="entry name" value="FE(2+) TRANSPORT PROTEIN A"/>
    <property type="match status" value="1"/>
</dbReference>
<evidence type="ECO:0000256" key="1">
    <source>
        <dbReference type="ARBA" id="ARBA00023004"/>
    </source>
</evidence>
<dbReference type="InterPro" id="IPR052713">
    <property type="entry name" value="FeoA"/>
</dbReference>
<evidence type="ECO:0000313" key="4">
    <source>
        <dbReference type="Proteomes" id="UP000593802"/>
    </source>
</evidence>
<dbReference type="InterPro" id="IPR008988">
    <property type="entry name" value="Transcriptional_repressor_C"/>
</dbReference>
<name>A0A7I8DJX4_9BACL</name>
<keyword evidence="4" id="KW-1185">Reference proteome</keyword>
<gene>
    <name evidence="3" type="ORF">skT53_31660</name>
</gene>